<reference evidence="1 2" key="1">
    <citation type="submission" date="2017-03" db="EMBL/GenBank/DDBJ databases">
        <title>Genomes of endolithic fungi from Antarctica.</title>
        <authorList>
            <person name="Coleine C."/>
            <person name="Masonjones S."/>
            <person name="Stajich J.E."/>
        </authorList>
    </citation>
    <scope>NUCLEOTIDE SEQUENCE [LARGE SCALE GENOMIC DNA]</scope>
    <source>
        <strain evidence="1 2">CCFEE 5187</strain>
    </source>
</reference>
<accession>A0A4U0XEG1</accession>
<name>A0A4U0XEG1_9PEZI</name>
<evidence type="ECO:0000313" key="1">
    <source>
        <dbReference type="EMBL" id="TKA74266.1"/>
    </source>
</evidence>
<dbReference type="STRING" id="331657.A0A4U0XEG1"/>
<protein>
    <submittedName>
        <fullName evidence="1">Uncharacterized protein</fullName>
    </submittedName>
</protein>
<gene>
    <name evidence="1" type="ORF">B0A49_08659</name>
</gene>
<comment type="caution">
    <text evidence="1">The sequence shown here is derived from an EMBL/GenBank/DDBJ whole genome shotgun (WGS) entry which is preliminary data.</text>
</comment>
<dbReference type="AlphaFoldDB" id="A0A4U0XEG1"/>
<dbReference type="Proteomes" id="UP000308768">
    <property type="component" value="Unassembled WGS sequence"/>
</dbReference>
<proteinExistence type="predicted"/>
<keyword evidence="2" id="KW-1185">Reference proteome</keyword>
<organism evidence="1 2">
    <name type="scientific">Cryomyces minteri</name>
    <dbReference type="NCBI Taxonomy" id="331657"/>
    <lineage>
        <taxon>Eukaryota</taxon>
        <taxon>Fungi</taxon>
        <taxon>Dikarya</taxon>
        <taxon>Ascomycota</taxon>
        <taxon>Pezizomycotina</taxon>
        <taxon>Dothideomycetes</taxon>
        <taxon>Dothideomycetes incertae sedis</taxon>
        <taxon>Cryomyces</taxon>
    </lineage>
</organism>
<dbReference type="EMBL" id="NAJN01000372">
    <property type="protein sequence ID" value="TKA74266.1"/>
    <property type="molecule type" value="Genomic_DNA"/>
</dbReference>
<evidence type="ECO:0000313" key="2">
    <source>
        <dbReference type="Proteomes" id="UP000308768"/>
    </source>
</evidence>
<dbReference type="InterPro" id="IPR013783">
    <property type="entry name" value="Ig-like_fold"/>
</dbReference>
<dbReference type="Gene3D" id="2.60.40.10">
    <property type="entry name" value="Immunoglobulins"/>
    <property type="match status" value="1"/>
</dbReference>
<dbReference type="OrthoDB" id="2866996at2759"/>
<sequence>MSTNEVLSGYDLTNVVMKVETTVQGRLSNSNTSTFFRHENWFRPIPLSQAKLVDPGLTLSYSNSTKNFTVQATTGVAAWVWLVGMAMMREMASNAVNAWPAILFQRAEMTGILIHIMSRKKGIKTRWLHLLFTFSQSQSQRLEA</sequence>